<proteinExistence type="predicted"/>
<evidence type="ECO:0000313" key="2">
    <source>
        <dbReference type="EMBL" id="KAL2798062.1"/>
    </source>
</evidence>
<evidence type="ECO:0008006" key="4">
    <source>
        <dbReference type="Google" id="ProtNLM"/>
    </source>
</evidence>
<keyword evidence="3" id="KW-1185">Reference proteome</keyword>
<keyword evidence="1" id="KW-0732">Signal</keyword>
<reference evidence="2 3" key="1">
    <citation type="submission" date="2024-07" db="EMBL/GenBank/DDBJ databases">
        <title>Section-level genome sequencing and comparative genomics of Aspergillus sections Usti and Cavernicolus.</title>
        <authorList>
            <consortium name="Lawrence Berkeley National Laboratory"/>
            <person name="Nybo J.L."/>
            <person name="Vesth T.C."/>
            <person name="Theobald S."/>
            <person name="Frisvad J.C."/>
            <person name="Larsen T.O."/>
            <person name="Kjaerboelling I."/>
            <person name="Rothschild-Mancinelli K."/>
            <person name="Lyhne E.K."/>
            <person name="Kogle M.E."/>
            <person name="Barry K."/>
            <person name="Clum A."/>
            <person name="Na H."/>
            <person name="Ledsgaard L."/>
            <person name="Lin J."/>
            <person name="Lipzen A."/>
            <person name="Kuo A."/>
            <person name="Riley R."/>
            <person name="Mondo S."/>
            <person name="Labutti K."/>
            <person name="Haridas S."/>
            <person name="Pangalinan J."/>
            <person name="Salamov A.A."/>
            <person name="Simmons B.A."/>
            <person name="Magnuson J.K."/>
            <person name="Chen J."/>
            <person name="Drula E."/>
            <person name="Henrissat B."/>
            <person name="Wiebenga A."/>
            <person name="Lubbers R.J."/>
            <person name="Gomes A.C."/>
            <person name="Makela M.R."/>
            <person name="Stajich J."/>
            <person name="Grigoriev I.V."/>
            <person name="Mortensen U.H."/>
            <person name="De Vries R.P."/>
            <person name="Baker S.E."/>
            <person name="Andersen M.R."/>
        </authorList>
    </citation>
    <scope>NUCLEOTIDE SEQUENCE [LARGE SCALE GENOMIC DNA]</scope>
    <source>
        <strain evidence="2 3">CBS 209.92</strain>
    </source>
</reference>
<sequence length="88" mass="10073">MVLSIYSSTFPIQALLLVALLNSLTHRSPAISSHQASIMRTRNHVARRLALHLLFLASQQTRRRCSTHDKLKTVQCHSFMWTPFSTQL</sequence>
<evidence type="ECO:0000256" key="1">
    <source>
        <dbReference type="SAM" id="SignalP"/>
    </source>
</evidence>
<gene>
    <name evidence="2" type="ORF">BJX66DRAFT_62946</name>
</gene>
<feature type="signal peptide" evidence="1">
    <location>
        <begin position="1"/>
        <end position="30"/>
    </location>
</feature>
<name>A0ABR4GGG0_9EURO</name>
<organism evidence="2 3">
    <name type="scientific">Aspergillus keveii</name>
    <dbReference type="NCBI Taxonomy" id="714993"/>
    <lineage>
        <taxon>Eukaryota</taxon>
        <taxon>Fungi</taxon>
        <taxon>Dikarya</taxon>
        <taxon>Ascomycota</taxon>
        <taxon>Pezizomycotina</taxon>
        <taxon>Eurotiomycetes</taxon>
        <taxon>Eurotiomycetidae</taxon>
        <taxon>Eurotiales</taxon>
        <taxon>Aspergillaceae</taxon>
        <taxon>Aspergillus</taxon>
        <taxon>Aspergillus subgen. Nidulantes</taxon>
    </lineage>
</organism>
<dbReference type="EMBL" id="JBFTWV010000015">
    <property type="protein sequence ID" value="KAL2798062.1"/>
    <property type="molecule type" value="Genomic_DNA"/>
</dbReference>
<comment type="caution">
    <text evidence="2">The sequence shown here is derived from an EMBL/GenBank/DDBJ whole genome shotgun (WGS) entry which is preliminary data.</text>
</comment>
<evidence type="ECO:0000313" key="3">
    <source>
        <dbReference type="Proteomes" id="UP001610563"/>
    </source>
</evidence>
<dbReference type="Proteomes" id="UP001610563">
    <property type="component" value="Unassembled WGS sequence"/>
</dbReference>
<protein>
    <recommendedName>
        <fullName evidence="4">Secreted protein</fullName>
    </recommendedName>
</protein>
<feature type="chain" id="PRO_5045595628" description="Secreted protein" evidence="1">
    <location>
        <begin position="31"/>
        <end position="88"/>
    </location>
</feature>
<accession>A0ABR4GGG0</accession>